<dbReference type="GO" id="GO:0005544">
    <property type="term" value="F:calcium-dependent phospholipid binding"/>
    <property type="evidence" value="ECO:0007669"/>
    <property type="project" value="TreeGrafter"/>
</dbReference>
<dbReference type="GO" id="GO:0035091">
    <property type="term" value="F:phosphatidylinositol binding"/>
    <property type="evidence" value="ECO:0007669"/>
    <property type="project" value="TreeGrafter"/>
</dbReference>
<dbReference type="Gene3D" id="2.60.40.150">
    <property type="entry name" value="C2 domain"/>
    <property type="match status" value="3"/>
</dbReference>
<protein>
    <submittedName>
        <fullName evidence="5">C2 domain-containing protein</fullName>
    </submittedName>
</protein>
<dbReference type="PANTHER" id="PTHR45761">
    <property type="entry name" value="EXTENDED SYNAPTOTAGMIN-LIKE PROTEIN 2, ISOFORM C"/>
    <property type="match status" value="1"/>
</dbReference>
<evidence type="ECO:0000313" key="5">
    <source>
        <dbReference type="WBParaSite" id="EVEC_0000726901-mRNA-1"/>
    </source>
</evidence>
<dbReference type="SMART" id="SM00239">
    <property type="entry name" value="C2"/>
    <property type="match status" value="3"/>
</dbReference>
<dbReference type="Pfam" id="PF00168">
    <property type="entry name" value="C2"/>
    <property type="match status" value="3"/>
</dbReference>
<proteinExistence type="predicted"/>
<dbReference type="PROSITE" id="PS50004">
    <property type="entry name" value="C2"/>
    <property type="match status" value="3"/>
</dbReference>
<name>A0A0N4V9Z1_ENTVE</name>
<dbReference type="AlphaFoldDB" id="A0A0N4V9Z1"/>
<evidence type="ECO:0000256" key="1">
    <source>
        <dbReference type="SAM" id="MobiDB-lite"/>
    </source>
</evidence>
<reference evidence="5" key="1">
    <citation type="submission" date="2017-02" db="UniProtKB">
        <authorList>
            <consortium name="WormBaseParasite"/>
        </authorList>
    </citation>
    <scope>IDENTIFICATION</scope>
</reference>
<dbReference type="GO" id="GO:0006869">
    <property type="term" value="P:lipid transport"/>
    <property type="evidence" value="ECO:0007669"/>
    <property type="project" value="InterPro"/>
</dbReference>
<feature type="domain" description="C2" evidence="2">
    <location>
        <begin position="14"/>
        <end position="160"/>
    </location>
</feature>
<organism evidence="5">
    <name type="scientific">Enterobius vermicularis</name>
    <name type="common">Human pinworm</name>
    <dbReference type="NCBI Taxonomy" id="51028"/>
    <lineage>
        <taxon>Eukaryota</taxon>
        <taxon>Metazoa</taxon>
        <taxon>Ecdysozoa</taxon>
        <taxon>Nematoda</taxon>
        <taxon>Chromadorea</taxon>
        <taxon>Rhabditida</taxon>
        <taxon>Spirurina</taxon>
        <taxon>Oxyuridomorpha</taxon>
        <taxon>Oxyuroidea</taxon>
        <taxon>Oxyuridae</taxon>
        <taxon>Enterobius</taxon>
    </lineage>
</organism>
<dbReference type="Proteomes" id="UP000274131">
    <property type="component" value="Unassembled WGS sequence"/>
</dbReference>
<dbReference type="SUPFAM" id="SSF49562">
    <property type="entry name" value="C2 domain (Calcium/lipid-binding domain, CaLB)"/>
    <property type="match status" value="3"/>
</dbReference>
<dbReference type="InterPro" id="IPR000008">
    <property type="entry name" value="C2_dom"/>
</dbReference>
<evidence type="ECO:0000313" key="4">
    <source>
        <dbReference type="Proteomes" id="UP000274131"/>
    </source>
</evidence>
<evidence type="ECO:0000259" key="2">
    <source>
        <dbReference type="PROSITE" id="PS50004"/>
    </source>
</evidence>
<gene>
    <name evidence="3" type="ORF">EVEC_LOCUS6790</name>
</gene>
<sequence length="589" mass="66934">MVRSDSEVANICVVPNEIVIPLAPNVDITKLFFPEPDGVIRLKVIQAKDLENRDITFIRKGASDPYCEIQGKYFKKINTCLNEDIEFVVVGSQYFKTRTINNDLNPVWNECFEAVVDEAEGQKLRIELFDKDTASADEELGRLSLPLDMVKHAGTVSEWYSLEGCLHGEISLKLFIDRMFCFKMSWYYLSKDIRDFHQPETESNWSRSDKRLHSGLLMVFVDNVSDLPYPKAKLEPSPFIEVSIGHVKQRTPVREKTVNPLYQKKFCFFISDPEGQELKVEAFDDGTKRSLGHLVLRLKSLVSEPDLELNQRTFSLSQGVHQSQIVLTVRLRALKTARADFRKTNSNDSPSGPLYGNVVYIERAEKSNGQSTCGVEDFPSKKNTGLSEGGENGTGELLTEKPTQLRLCANEVTVLRKNSQTSQSSLQSFRKRRGISEKLFSSRHVRSKTVESREYGKIQIGLRYQEVRGKLVLIVERASGLLPIDRDGSADPYVSAKLFDLVSSQPVQKRRTSVVERSLEPHFGNRFEFDVHSSDISNYRLQLEVKDATNYGIFAKPPVLGSVEIRLQYFAPFEELTNHWVNLESPLSK</sequence>
<dbReference type="EMBL" id="UXUI01008651">
    <property type="protein sequence ID" value="VDD92039.1"/>
    <property type="molecule type" value="Genomic_DNA"/>
</dbReference>
<dbReference type="InterPro" id="IPR037749">
    <property type="entry name" value="Ext_Synaptotagmin_C2B"/>
</dbReference>
<dbReference type="GO" id="GO:0005789">
    <property type="term" value="C:endoplasmic reticulum membrane"/>
    <property type="evidence" value="ECO:0007669"/>
    <property type="project" value="TreeGrafter"/>
</dbReference>
<dbReference type="CDD" id="cd04050">
    <property type="entry name" value="C2B_Synaptotagmin-like"/>
    <property type="match status" value="1"/>
</dbReference>
<accession>A0A0N4V9Z1</accession>
<reference evidence="3 4" key="2">
    <citation type="submission" date="2018-10" db="EMBL/GenBank/DDBJ databases">
        <authorList>
            <consortium name="Pathogen Informatics"/>
        </authorList>
    </citation>
    <scope>NUCLEOTIDE SEQUENCE [LARGE SCALE GENOMIC DNA]</scope>
</reference>
<dbReference type="STRING" id="51028.A0A0N4V9Z1"/>
<dbReference type="WBParaSite" id="EVEC_0000726901-mRNA-1">
    <property type="protein sequence ID" value="EVEC_0000726901-mRNA-1"/>
    <property type="gene ID" value="EVEC_0000726901"/>
</dbReference>
<feature type="domain" description="C2" evidence="2">
    <location>
        <begin position="454"/>
        <end position="581"/>
    </location>
</feature>
<dbReference type="GO" id="GO:0005509">
    <property type="term" value="F:calcium ion binding"/>
    <property type="evidence" value="ECO:0007669"/>
    <property type="project" value="TreeGrafter"/>
</dbReference>
<dbReference type="GO" id="GO:0008429">
    <property type="term" value="F:phosphatidylethanolamine binding"/>
    <property type="evidence" value="ECO:0007669"/>
    <property type="project" value="TreeGrafter"/>
</dbReference>
<feature type="region of interest" description="Disordered" evidence="1">
    <location>
        <begin position="370"/>
        <end position="399"/>
    </location>
</feature>
<dbReference type="InterPro" id="IPR035892">
    <property type="entry name" value="C2_domain_sf"/>
</dbReference>
<dbReference type="InterPro" id="IPR051634">
    <property type="entry name" value="Extended_Synaptotagmin"/>
</dbReference>
<feature type="domain" description="C2" evidence="2">
    <location>
        <begin position="197"/>
        <end position="318"/>
    </location>
</feature>
<dbReference type="OrthoDB" id="1029639at2759"/>
<evidence type="ECO:0000313" key="3">
    <source>
        <dbReference type="EMBL" id="VDD92039.1"/>
    </source>
</evidence>
<dbReference type="GO" id="GO:0061817">
    <property type="term" value="P:endoplasmic reticulum-plasma membrane tethering"/>
    <property type="evidence" value="ECO:0007669"/>
    <property type="project" value="InterPro"/>
</dbReference>
<keyword evidence="4" id="KW-1185">Reference proteome</keyword>
<dbReference type="GO" id="GO:0031210">
    <property type="term" value="F:phosphatidylcholine binding"/>
    <property type="evidence" value="ECO:0007669"/>
    <property type="project" value="TreeGrafter"/>
</dbReference>
<dbReference type="PANTHER" id="PTHR45761:SF1">
    <property type="entry name" value="EXTENDED SYNAPTOTAGMIN-LIKE PROTEIN 2, ISOFORM C"/>
    <property type="match status" value="1"/>
</dbReference>